<dbReference type="EC" id="3.4.24.-" evidence="11"/>
<keyword evidence="8 11" id="KW-1133">Transmembrane helix</keyword>
<evidence type="ECO:0000256" key="5">
    <source>
        <dbReference type="ARBA" id="ARBA00022692"/>
    </source>
</evidence>
<keyword evidence="6 11" id="KW-0378">Hydrolase</keyword>
<dbReference type="Pfam" id="PF02163">
    <property type="entry name" value="Peptidase_M50"/>
    <property type="match status" value="1"/>
</dbReference>
<dbReference type="SUPFAM" id="SSF50156">
    <property type="entry name" value="PDZ domain-like"/>
    <property type="match status" value="2"/>
</dbReference>
<feature type="domain" description="PDZ" evidence="12">
    <location>
        <begin position="177"/>
        <end position="257"/>
    </location>
</feature>
<evidence type="ECO:0000256" key="8">
    <source>
        <dbReference type="ARBA" id="ARBA00022989"/>
    </source>
</evidence>
<accession>A0A1F5REV4</accession>
<comment type="similarity">
    <text evidence="3 11">Belongs to the peptidase M50B family.</text>
</comment>
<evidence type="ECO:0000313" key="13">
    <source>
        <dbReference type="EMBL" id="OGF12914.1"/>
    </source>
</evidence>
<evidence type="ECO:0000256" key="4">
    <source>
        <dbReference type="ARBA" id="ARBA00022670"/>
    </source>
</evidence>
<evidence type="ECO:0000259" key="12">
    <source>
        <dbReference type="SMART" id="SM00228"/>
    </source>
</evidence>
<evidence type="ECO:0000256" key="6">
    <source>
        <dbReference type="ARBA" id="ARBA00022801"/>
    </source>
</evidence>
<feature type="domain" description="PDZ" evidence="12">
    <location>
        <begin position="100"/>
        <end position="176"/>
    </location>
</feature>
<dbReference type="InterPro" id="IPR036034">
    <property type="entry name" value="PDZ_sf"/>
</dbReference>
<dbReference type="NCBIfam" id="TIGR00054">
    <property type="entry name" value="RIP metalloprotease RseP"/>
    <property type="match status" value="1"/>
</dbReference>
<dbReference type="SMART" id="SM00228">
    <property type="entry name" value="PDZ"/>
    <property type="match status" value="2"/>
</dbReference>
<keyword evidence="7 11" id="KW-0862">Zinc</keyword>
<dbReference type="GO" id="GO:0004222">
    <property type="term" value="F:metalloendopeptidase activity"/>
    <property type="evidence" value="ECO:0007669"/>
    <property type="project" value="InterPro"/>
</dbReference>
<sequence length="441" mass="47728">MFVLGIMVFVHELGHFYVAKKVGIRVLKFSLGFGPKLFGFKKGDTQYLISALPLGGYVKLDGEDAFEEGYVPKPGDYMAAPWWGRVLMALAGPMANLVTAFLIFIMLGLVGFNAPDYSTSVGKVGSGSIAQQLGVTEGDRMVSIDGKEVKTWHGLWQELQAERTADSLSLTLDRAGKRIILNIPSSQRMKFLENIEPAVPAQLGEVYPSLPAYQAGLNAGDIILSIDDKPVKTWDGMREIINQNAGRETRLLVERGSDTLSVRITPVEQDYPGQGPVGVIGVTAPVFGSYKLRLGLWASVVNATVSTGSLVARTYGVLYKIVVKPSSAKQLGGILMIGEMAGSTAKKGFSDLMLLVALLSISLMVLNLLPLPVLDGGVIFFSLLEGVRKKTLPVKVQVVIQQIGIAILIMLMLFTILNDGMKIFSRHSAAKKNSQQIEQAK</sequence>
<dbReference type="Pfam" id="PF17820">
    <property type="entry name" value="PDZ_6"/>
    <property type="match status" value="1"/>
</dbReference>
<gene>
    <name evidence="13" type="ORF">A2024_11860</name>
</gene>
<evidence type="ECO:0000256" key="9">
    <source>
        <dbReference type="ARBA" id="ARBA00023049"/>
    </source>
</evidence>
<keyword evidence="10 11" id="KW-0472">Membrane</keyword>
<name>A0A1F5REV4_9BACT</name>
<keyword evidence="9 11" id="KW-0482">Metalloprotease</keyword>
<keyword evidence="4 13" id="KW-0645">Protease</keyword>
<dbReference type="InterPro" id="IPR008915">
    <property type="entry name" value="Peptidase_M50"/>
</dbReference>
<dbReference type="InterPro" id="IPR001478">
    <property type="entry name" value="PDZ"/>
</dbReference>
<comment type="subcellular location">
    <subcellularLocation>
        <location evidence="2">Membrane</location>
        <topology evidence="2">Multi-pass membrane protein</topology>
    </subcellularLocation>
</comment>
<dbReference type="PANTHER" id="PTHR42837">
    <property type="entry name" value="REGULATOR OF SIGMA-E PROTEASE RSEP"/>
    <property type="match status" value="1"/>
</dbReference>
<dbReference type="InterPro" id="IPR041489">
    <property type="entry name" value="PDZ_6"/>
</dbReference>
<dbReference type="CDD" id="cd06163">
    <property type="entry name" value="S2P-M50_PDZ_RseP-like"/>
    <property type="match status" value="1"/>
</dbReference>
<dbReference type="AlphaFoldDB" id="A0A1F5REV4"/>
<organism evidence="13 14">
    <name type="scientific">Candidatus Edwardsbacteria bacterium GWF2_54_11</name>
    <dbReference type="NCBI Taxonomy" id="1817851"/>
    <lineage>
        <taxon>Bacteria</taxon>
        <taxon>Candidatus Edwardsiibacteriota</taxon>
    </lineage>
</organism>
<dbReference type="Proteomes" id="UP000177230">
    <property type="component" value="Unassembled WGS sequence"/>
</dbReference>
<feature type="transmembrane region" description="Helical" evidence="11">
    <location>
        <begin position="394"/>
        <end position="417"/>
    </location>
</feature>
<dbReference type="CDD" id="cd23081">
    <property type="entry name" value="cpPDZ_EcRseP-like"/>
    <property type="match status" value="1"/>
</dbReference>
<dbReference type="InterPro" id="IPR004387">
    <property type="entry name" value="Pept_M50_Zn"/>
</dbReference>
<evidence type="ECO:0000256" key="2">
    <source>
        <dbReference type="ARBA" id="ARBA00004141"/>
    </source>
</evidence>
<feature type="transmembrane region" description="Helical" evidence="11">
    <location>
        <begin position="82"/>
        <end position="110"/>
    </location>
</feature>
<protein>
    <recommendedName>
        <fullName evidence="11">Zinc metalloprotease</fullName>
        <ecNumber evidence="11">3.4.24.-</ecNumber>
    </recommendedName>
</protein>
<keyword evidence="5 11" id="KW-0812">Transmembrane</keyword>
<dbReference type="PANTHER" id="PTHR42837:SF2">
    <property type="entry name" value="MEMBRANE METALLOPROTEASE ARASP2, CHLOROPLASTIC-RELATED"/>
    <property type="match status" value="1"/>
</dbReference>
<evidence type="ECO:0000313" key="14">
    <source>
        <dbReference type="Proteomes" id="UP000177230"/>
    </source>
</evidence>
<evidence type="ECO:0000256" key="11">
    <source>
        <dbReference type="RuleBase" id="RU362031"/>
    </source>
</evidence>
<dbReference type="EMBL" id="MFFM01000028">
    <property type="protein sequence ID" value="OGF12914.1"/>
    <property type="molecule type" value="Genomic_DNA"/>
</dbReference>
<comment type="caution">
    <text evidence="13">The sequence shown here is derived from an EMBL/GenBank/DDBJ whole genome shotgun (WGS) entry which is preliminary data.</text>
</comment>
<comment type="cofactor">
    <cofactor evidence="1 11">
        <name>Zn(2+)</name>
        <dbReference type="ChEBI" id="CHEBI:29105"/>
    </cofactor>
</comment>
<keyword evidence="11" id="KW-0479">Metal-binding</keyword>
<dbReference type="GO" id="GO:0006508">
    <property type="term" value="P:proteolysis"/>
    <property type="evidence" value="ECO:0007669"/>
    <property type="project" value="UniProtKB-KW"/>
</dbReference>
<dbReference type="GO" id="GO:0016020">
    <property type="term" value="C:membrane"/>
    <property type="evidence" value="ECO:0007669"/>
    <property type="project" value="UniProtKB-SubCell"/>
</dbReference>
<evidence type="ECO:0000256" key="3">
    <source>
        <dbReference type="ARBA" id="ARBA00007931"/>
    </source>
</evidence>
<dbReference type="GO" id="GO:0046872">
    <property type="term" value="F:metal ion binding"/>
    <property type="evidence" value="ECO:0007669"/>
    <property type="project" value="UniProtKB-KW"/>
</dbReference>
<dbReference type="Gene3D" id="2.30.42.10">
    <property type="match status" value="2"/>
</dbReference>
<reference evidence="13 14" key="1">
    <citation type="journal article" date="2016" name="Nat. Commun.">
        <title>Thousands of microbial genomes shed light on interconnected biogeochemical processes in an aquifer system.</title>
        <authorList>
            <person name="Anantharaman K."/>
            <person name="Brown C.T."/>
            <person name="Hug L.A."/>
            <person name="Sharon I."/>
            <person name="Castelle C.J."/>
            <person name="Probst A.J."/>
            <person name="Thomas B.C."/>
            <person name="Singh A."/>
            <person name="Wilkins M.J."/>
            <person name="Karaoz U."/>
            <person name="Brodie E.L."/>
            <person name="Williams K.H."/>
            <person name="Hubbard S.S."/>
            <person name="Banfield J.F."/>
        </authorList>
    </citation>
    <scope>NUCLEOTIDE SEQUENCE [LARGE SCALE GENOMIC DNA]</scope>
</reference>
<evidence type="ECO:0000256" key="7">
    <source>
        <dbReference type="ARBA" id="ARBA00022833"/>
    </source>
</evidence>
<feature type="transmembrane region" description="Helical" evidence="11">
    <location>
        <begin position="352"/>
        <end position="374"/>
    </location>
</feature>
<proteinExistence type="inferred from homology"/>
<evidence type="ECO:0000256" key="1">
    <source>
        <dbReference type="ARBA" id="ARBA00001947"/>
    </source>
</evidence>
<evidence type="ECO:0000256" key="10">
    <source>
        <dbReference type="ARBA" id="ARBA00023136"/>
    </source>
</evidence>